<protein>
    <submittedName>
        <fullName evidence="2">Uncharacterized protein</fullName>
    </submittedName>
</protein>
<organism evidence="2 3">
    <name type="scientific">Yarrowia lipolytica</name>
    <name type="common">Candida lipolytica</name>
    <dbReference type="NCBI Taxonomy" id="4952"/>
    <lineage>
        <taxon>Eukaryota</taxon>
        <taxon>Fungi</taxon>
        <taxon>Dikarya</taxon>
        <taxon>Ascomycota</taxon>
        <taxon>Saccharomycotina</taxon>
        <taxon>Dipodascomycetes</taxon>
        <taxon>Dipodascales</taxon>
        <taxon>Dipodascales incertae sedis</taxon>
        <taxon>Yarrowia</taxon>
    </lineage>
</organism>
<dbReference type="RefSeq" id="XP_068138087.1">
    <property type="nucleotide sequence ID" value="XM_068281986.1"/>
</dbReference>
<evidence type="ECO:0000313" key="2">
    <source>
        <dbReference type="EMBL" id="AOW01235.1"/>
    </source>
</evidence>
<proteinExistence type="predicted"/>
<name>A0A1D8N6I3_YARLL</name>
<feature type="region of interest" description="Disordered" evidence="1">
    <location>
        <begin position="45"/>
        <end position="67"/>
    </location>
</feature>
<dbReference type="GeneID" id="94582647"/>
<evidence type="ECO:0000313" key="3">
    <source>
        <dbReference type="Proteomes" id="UP000182444"/>
    </source>
</evidence>
<dbReference type="VEuPathDB" id="FungiDB:YALI1_B06546g"/>
<dbReference type="EMBL" id="CP017554">
    <property type="protein sequence ID" value="AOW01235.1"/>
    <property type="molecule type" value="Genomic_DNA"/>
</dbReference>
<dbReference type="AlphaFoldDB" id="A0A1D8N6I3"/>
<dbReference type="Proteomes" id="UP000182444">
    <property type="component" value="Chromosome 1B"/>
</dbReference>
<gene>
    <name evidence="2" type="ORF">YALI1_B06546g</name>
</gene>
<evidence type="ECO:0000256" key="1">
    <source>
        <dbReference type="SAM" id="MobiDB-lite"/>
    </source>
</evidence>
<accession>A0A1D8N6I3</accession>
<sequence>MPVQISVVGGNFGDAKSNHVIAPPSHLPIELIRFIPSKIERGYVRESSRHTPGRSFGFCLPPRDMTS</sequence>
<reference evidence="2 3" key="1">
    <citation type="journal article" date="2016" name="PLoS ONE">
        <title>Sequence Assembly of Yarrowia lipolytica Strain W29/CLIB89 Shows Transposable Element Diversity.</title>
        <authorList>
            <person name="Magnan C."/>
            <person name="Yu J."/>
            <person name="Chang I."/>
            <person name="Jahn E."/>
            <person name="Kanomata Y."/>
            <person name="Wu J."/>
            <person name="Zeller M."/>
            <person name="Oakes M."/>
            <person name="Baldi P."/>
            <person name="Sandmeyer S."/>
        </authorList>
    </citation>
    <scope>NUCLEOTIDE SEQUENCE [LARGE SCALE GENOMIC DNA]</scope>
    <source>
        <strain evidence="3">CLIB89(W29)</strain>
    </source>
</reference>